<dbReference type="Pfam" id="PF09411">
    <property type="entry name" value="PagL"/>
    <property type="match status" value="1"/>
</dbReference>
<reference evidence="2 3" key="1">
    <citation type="submission" date="2020-08" db="EMBL/GenBank/DDBJ databases">
        <title>Genomic Encyclopedia of Type Strains, Phase IV (KMG-IV): sequencing the most valuable type-strain genomes for metagenomic binning, comparative biology and taxonomic classification.</title>
        <authorList>
            <person name="Goeker M."/>
        </authorList>
    </citation>
    <scope>NUCLEOTIDE SEQUENCE [LARGE SCALE GENOMIC DNA]</scope>
    <source>
        <strain evidence="2 3">DSM 29514</strain>
    </source>
</reference>
<feature type="chain" id="PRO_5031081619" description="Acyloxyacyl hydrolase" evidence="1">
    <location>
        <begin position="26"/>
        <end position="194"/>
    </location>
</feature>
<evidence type="ECO:0000256" key="1">
    <source>
        <dbReference type="SAM" id="SignalP"/>
    </source>
</evidence>
<dbReference type="RefSeq" id="WP_165135704.1">
    <property type="nucleotide sequence ID" value="NZ_CP049250.1"/>
</dbReference>
<evidence type="ECO:0000313" key="3">
    <source>
        <dbReference type="Proteomes" id="UP000519897"/>
    </source>
</evidence>
<keyword evidence="1" id="KW-0732">Signal</keyword>
<name>A0A7W6LD68_9HYPH</name>
<keyword evidence="3" id="KW-1185">Reference proteome</keyword>
<evidence type="ECO:0008006" key="4">
    <source>
        <dbReference type="Google" id="ProtNLM"/>
    </source>
</evidence>
<sequence length="194" mass="20931">MTHKLVSSLIGTTAILLALCSPVMAADTAIAPGAGPIFDEARFGAYGAIDNTYSNDEKGFFVTGMLFFDPWDHDNAQGWQKLARPRVHVGADISTAGETNQAYAGFSWTFDLNERFFLEAGFGGSVNDGKLRFDGGRGPYLGCHALFHEYMAAGVNVNDNWRVIAQVEHSSHAGLCGDWNSGLTRAGVLVGYKF</sequence>
<dbReference type="EMBL" id="JACIEC010000001">
    <property type="protein sequence ID" value="MBB4141992.1"/>
    <property type="molecule type" value="Genomic_DNA"/>
</dbReference>
<dbReference type="Gene3D" id="2.40.160.20">
    <property type="match status" value="1"/>
</dbReference>
<accession>A0A7W6LD68</accession>
<gene>
    <name evidence="2" type="ORF">GGQ72_000491</name>
</gene>
<proteinExistence type="predicted"/>
<evidence type="ECO:0000313" key="2">
    <source>
        <dbReference type="EMBL" id="MBB4141992.1"/>
    </source>
</evidence>
<dbReference type="InterPro" id="IPR018550">
    <property type="entry name" value="Lipid-A_deacylase-rel"/>
</dbReference>
<dbReference type="AlphaFoldDB" id="A0A7W6LD68"/>
<organism evidence="2 3">
    <name type="scientific">Rhizobium rhizoryzae</name>
    <dbReference type="NCBI Taxonomy" id="451876"/>
    <lineage>
        <taxon>Bacteria</taxon>
        <taxon>Pseudomonadati</taxon>
        <taxon>Pseudomonadota</taxon>
        <taxon>Alphaproteobacteria</taxon>
        <taxon>Hyphomicrobiales</taxon>
        <taxon>Rhizobiaceae</taxon>
        <taxon>Rhizobium/Agrobacterium group</taxon>
        <taxon>Rhizobium</taxon>
    </lineage>
</organism>
<feature type="signal peptide" evidence="1">
    <location>
        <begin position="1"/>
        <end position="25"/>
    </location>
</feature>
<protein>
    <recommendedName>
        <fullName evidence="4">Acyloxyacyl hydrolase</fullName>
    </recommendedName>
</protein>
<dbReference type="Proteomes" id="UP000519897">
    <property type="component" value="Unassembled WGS sequence"/>
</dbReference>
<comment type="caution">
    <text evidence="2">The sequence shown here is derived from an EMBL/GenBank/DDBJ whole genome shotgun (WGS) entry which is preliminary data.</text>
</comment>